<evidence type="ECO:0000256" key="1">
    <source>
        <dbReference type="SAM" id="MobiDB-lite"/>
    </source>
</evidence>
<evidence type="ECO:0000313" key="3">
    <source>
        <dbReference type="EMBL" id="KAG4417420.1"/>
    </source>
</evidence>
<accession>A0A8H7T9I5</accession>
<dbReference type="OrthoDB" id="10006285at2759"/>
<dbReference type="InterPro" id="IPR015943">
    <property type="entry name" value="WD40/YVTN_repeat-like_dom_sf"/>
</dbReference>
<feature type="signal peptide" evidence="2">
    <location>
        <begin position="1"/>
        <end position="19"/>
    </location>
</feature>
<feature type="region of interest" description="Disordered" evidence="1">
    <location>
        <begin position="60"/>
        <end position="80"/>
    </location>
</feature>
<dbReference type="SUPFAM" id="SSF51004">
    <property type="entry name" value="C-terminal (heme d1) domain of cytochrome cd1-nitrite reductase"/>
    <property type="match status" value="1"/>
</dbReference>
<dbReference type="EMBL" id="JAFJYH010000155">
    <property type="protein sequence ID" value="KAG4417420.1"/>
    <property type="molecule type" value="Genomic_DNA"/>
</dbReference>
<evidence type="ECO:0000256" key="2">
    <source>
        <dbReference type="SAM" id="SignalP"/>
    </source>
</evidence>
<protein>
    <recommendedName>
        <fullName evidence="5">3-carboxymuconate cyclase</fullName>
    </recommendedName>
</protein>
<dbReference type="AlphaFoldDB" id="A0A8H7T9I5"/>
<dbReference type="Gene3D" id="2.130.10.10">
    <property type="entry name" value="YVTN repeat-like/Quinoprotein amine dehydrogenase"/>
    <property type="match status" value="2"/>
</dbReference>
<reference evidence="3" key="1">
    <citation type="submission" date="2021-02" db="EMBL/GenBank/DDBJ databases">
        <title>Genome sequence Cadophora malorum strain M34.</title>
        <authorList>
            <person name="Stefanovic E."/>
            <person name="Vu D."/>
            <person name="Scully C."/>
            <person name="Dijksterhuis J."/>
            <person name="Roader J."/>
            <person name="Houbraken J."/>
        </authorList>
    </citation>
    <scope>NUCLEOTIDE SEQUENCE</scope>
    <source>
        <strain evidence="3">M34</strain>
    </source>
</reference>
<gene>
    <name evidence="3" type="ORF">IFR04_009430</name>
</gene>
<evidence type="ECO:0000313" key="4">
    <source>
        <dbReference type="Proteomes" id="UP000664132"/>
    </source>
</evidence>
<sequence length="451" mass="45236">MLQLSTVLASLATILLTSAIPLTIPLGLSGETLSISDDGQSISLGGKTINLRQAMTGDSSCTAKQAGRGKKNPQSGKGQGQAVASTDAKVVYFISNAAQNSIVALKVAADGTLSDGSVTSTGGAGMSGVDDKGAVAAPDSLFSQGAVKVAGNHIVAVNPGSNTISMFSISPTDPTILTMIGQPADTLGEFPVSVALSTSLKQACVANSGAKAGIACFNMCPQNGLMPLDTALRPFDLNQTTPPAGPLNTVSQTFFSSDSTMLITTVKGDPTKNNTGFLSVFPVVNNAVSQTETRSSPAGTAVLFGTALLPNSSDIFVTDASFGSATLSLSSGNTASTLSSTKIADQKATCWAAFSALTGTAFVTDVAVNHLVEIDPASGSIVKNLVSTNGNPGLIDLVSAGKFVYALSPGNATVGAAVTVFDVSGGKGTAKEVQNFALNGVTASAMGMTFV</sequence>
<dbReference type="InterPro" id="IPR011048">
    <property type="entry name" value="Haem_d1_sf"/>
</dbReference>
<evidence type="ECO:0008006" key="5">
    <source>
        <dbReference type="Google" id="ProtNLM"/>
    </source>
</evidence>
<feature type="chain" id="PRO_5034233723" description="3-carboxymuconate cyclase" evidence="2">
    <location>
        <begin position="20"/>
        <end position="451"/>
    </location>
</feature>
<proteinExistence type="predicted"/>
<keyword evidence="2" id="KW-0732">Signal</keyword>
<keyword evidence="4" id="KW-1185">Reference proteome</keyword>
<name>A0A8H7T9I5_9HELO</name>
<organism evidence="3 4">
    <name type="scientific">Cadophora malorum</name>
    <dbReference type="NCBI Taxonomy" id="108018"/>
    <lineage>
        <taxon>Eukaryota</taxon>
        <taxon>Fungi</taxon>
        <taxon>Dikarya</taxon>
        <taxon>Ascomycota</taxon>
        <taxon>Pezizomycotina</taxon>
        <taxon>Leotiomycetes</taxon>
        <taxon>Helotiales</taxon>
        <taxon>Ploettnerulaceae</taxon>
        <taxon>Cadophora</taxon>
    </lineage>
</organism>
<dbReference type="Proteomes" id="UP000664132">
    <property type="component" value="Unassembled WGS sequence"/>
</dbReference>
<comment type="caution">
    <text evidence="3">The sequence shown here is derived from an EMBL/GenBank/DDBJ whole genome shotgun (WGS) entry which is preliminary data.</text>
</comment>